<dbReference type="Pfam" id="PF25876">
    <property type="entry name" value="HH_MFP_RND"/>
    <property type="match status" value="1"/>
</dbReference>
<reference evidence="4 5" key="1">
    <citation type="submission" date="2018-06" db="EMBL/GenBank/DDBJ databases">
        <authorList>
            <consortium name="Pathogen Informatics"/>
            <person name="Doyle S."/>
        </authorList>
    </citation>
    <scope>NUCLEOTIDE SEQUENCE [LARGE SCALE GENOMIC DNA]</scope>
    <source>
        <strain evidence="4 5">NCTC9177</strain>
    </source>
</reference>
<keyword evidence="1" id="KW-0175">Coiled coil</keyword>
<protein>
    <submittedName>
        <fullName evidence="4">Macrolide-specific efflux protein MacA</fullName>
    </submittedName>
</protein>
<evidence type="ECO:0000256" key="2">
    <source>
        <dbReference type="SAM" id="MobiDB-lite"/>
    </source>
</evidence>
<dbReference type="EMBL" id="UGKR01000003">
    <property type="protein sequence ID" value="STS89473.1"/>
    <property type="molecule type" value="Genomic_DNA"/>
</dbReference>
<dbReference type="SUPFAM" id="SSF111369">
    <property type="entry name" value="HlyD-like secretion proteins"/>
    <property type="match status" value="1"/>
</dbReference>
<dbReference type="GO" id="GO:0019898">
    <property type="term" value="C:extrinsic component of membrane"/>
    <property type="evidence" value="ECO:0007669"/>
    <property type="project" value="InterPro"/>
</dbReference>
<dbReference type="GO" id="GO:1990961">
    <property type="term" value="P:xenobiotic detoxification by transmembrane export across the plasma membrane"/>
    <property type="evidence" value="ECO:0007669"/>
    <property type="project" value="InterPro"/>
</dbReference>
<dbReference type="InterPro" id="IPR058624">
    <property type="entry name" value="MdtA-like_HH"/>
</dbReference>
<sequence>MPSSNQARAESKLAPGDSGRQQQLAQRQLVSRQDLDTAATDLAVKQAQIGTIEAQIKRNQATLDTAKTNLDYTRILAPMAGEVTQITTLQGQTVIAAQQAPNILTLADLSTMLVKAQVSEADVIHLRPGAKGVVYRAGGSADSL</sequence>
<dbReference type="InterPro" id="IPR030190">
    <property type="entry name" value="MacA_alpha-hairpin_sf"/>
</dbReference>
<dbReference type="PANTHER" id="PTHR30469">
    <property type="entry name" value="MULTIDRUG RESISTANCE PROTEIN MDTA"/>
    <property type="match status" value="1"/>
</dbReference>
<dbReference type="Gene3D" id="2.40.30.170">
    <property type="match status" value="1"/>
</dbReference>
<dbReference type="Proteomes" id="UP000254545">
    <property type="component" value="Unassembled WGS sequence"/>
</dbReference>
<accession>A0A7H4MGM3</accession>
<feature type="domain" description="Multidrug resistance protein MdtA-like alpha-helical hairpin" evidence="3">
    <location>
        <begin position="6"/>
        <end position="73"/>
    </location>
</feature>
<name>A0A7H4MGM3_KLEVA</name>
<dbReference type="PANTHER" id="PTHR30469:SF34">
    <property type="entry name" value="MACROLIDE EXPORT PROTEIN MACA"/>
    <property type="match status" value="1"/>
</dbReference>
<organism evidence="4 5">
    <name type="scientific">Klebsiella variicola</name>
    <dbReference type="NCBI Taxonomy" id="244366"/>
    <lineage>
        <taxon>Bacteria</taxon>
        <taxon>Pseudomonadati</taxon>
        <taxon>Pseudomonadota</taxon>
        <taxon>Gammaproteobacteria</taxon>
        <taxon>Enterobacterales</taxon>
        <taxon>Enterobacteriaceae</taxon>
        <taxon>Klebsiella/Raoultella group</taxon>
        <taxon>Klebsiella</taxon>
        <taxon>Klebsiella pneumoniae complex</taxon>
    </lineage>
</organism>
<comment type="caution">
    <text evidence="4">The sequence shown here is derived from an EMBL/GenBank/DDBJ whole genome shotgun (WGS) entry which is preliminary data.</text>
</comment>
<evidence type="ECO:0000259" key="3">
    <source>
        <dbReference type="Pfam" id="PF25876"/>
    </source>
</evidence>
<dbReference type="Gene3D" id="6.10.140.1990">
    <property type="match status" value="1"/>
</dbReference>
<evidence type="ECO:0000256" key="1">
    <source>
        <dbReference type="ARBA" id="ARBA00023054"/>
    </source>
</evidence>
<evidence type="ECO:0000313" key="5">
    <source>
        <dbReference type="Proteomes" id="UP000254545"/>
    </source>
</evidence>
<proteinExistence type="predicted"/>
<dbReference type="GO" id="GO:1990281">
    <property type="term" value="C:efflux pump complex"/>
    <property type="evidence" value="ECO:0007669"/>
    <property type="project" value="TreeGrafter"/>
</dbReference>
<dbReference type="GO" id="GO:1990195">
    <property type="term" value="C:macrolide transmembrane transporter complex"/>
    <property type="evidence" value="ECO:0007669"/>
    <property type="project" value="InterPro"/>
</dbReference>
<dbReference type="GO" id="GO:0015562">
    <property type="term" value="F:efflux transmembrane transporter activity"/>
    <property type="evidence" value="ECO:0007669"/>
    <property type="project" value="TreeGrafter"/>
</dbReference>
<evidence type="ECO:0000313" key="4">
    <source>
        <dbReference type="EMBL" id="STS89473.1"/>
    </source>
</evidence>
<feature type="region of interest" description="Disordered" evidence="2">
    <location>
        <begin position="1"/>
        <end position="24"/>
    </location>
</feature>
<dbReference type="AlphaFoldDB" id="A0A7H4MGM3"/>
<dbReference type="GO" id="GO:0030313">
    <property type="term" value="C:cell envelope"/>
    <property type="evidence" value="ECO:0007669"/>
    <property type="project" value="UniProtKB-SubCell"/>
</dbReference>
<gene>
    <name evidence="4" type="primary">macA_3</name>
    <name evidence="4" type="ORF">NCTC9177_03354</name>
</gene>